<evidence type="ECO:0000313" key="4">
    <source>
        <dbReference type="Proteomes" id="UP001168990"/>
    </source>
</evidence>
<protein>
    <submittedName>
        <fullName evidence="3">Uncharacterized protein</fullName>
    </submittedName>
</protein>
<dbReference type="AlphaFoldDB" id="A0AA39C7G4"/>
<name>A0AA39C7G4_9HYME</name>
<comment type="caution">
    <text evidence="3">The sequence shown here is derived from an EMBL/GenBank/DDBJ whole genome shotgun (WGS) entry which is preliminary data.</text>
</comment>
<proteinExistence type="predicted"/>
<sequence>MDDHNNQPPIVLSLLECNAFNIELHNQVYLRMQVHVFGALENANPENNQYNYQESWNNVQYNIENQINIHARRIENLNINNENVNNQFANNNVNNIYNAHQQPQQNALDENANAENFGNHYRPGYNQENFSNLPNYEWRPTVNIGNIRTNVSLYESQSSSSCSSDNSGYSSDEPER</sequence>
<gene>
    <name evidence="3" type="ORF">PV328_009908</name>
</gene>
<evidence type="ECO:0000256" key="1">
    <source>
        <dbReference type="SAM" id="Coils"/>
    </source>
</evidence>
<reference evidence="3" key="1">
    <citation type="journal article" date="2023" name="bioRxiv">
        <title>Scaffold-level genome assemblies of two parasitoid biocontrol wasps reveal the parthenogenesis mechanism and an associated novel virus.</title>
        <authorList>
            <person name="Inwood S."/>
            <person name="Skelly J."/>
            <person name="Guhlin J."/>
            <person name="Harrop T."/>
            <person name="Goldson S."/>
            <person name="Dearden P."/>
        </authorList>
    </citation>
    <scope>NUCLEOTIDE SEQUENCE</scope>
    <source>
        <strain evidence="3">Irish</strain>
        <tissue evidence="3">Whole body</tissue>
    </source>
</reference>
<evidence type="ECO:0000313" key="3">
    <source>
        <dbReference type="EMBL" id="KAK0158974.1"/>
    </source>
</evidence>
<feature type="coiled-coil region" evidence="1">
    <location>
        <begin position="67"/>
        <end position="94"/>
    </location>
</feature>
<organism evidence="3 4">
    <name type="scientific">Microctonus aethiopoides</name>
    <dbReference type="NCBI Taxonomy" id="144406"/>
    <lineage>
        <taxon>Eukaryota</taxon>
        <taxon>Metazoa</taxon>
        <taxon>Ecdysozoa</taxon>
        <taxon>Arthropoda</taxon>
        <taxon>Hexapoda</taxon>
        <taxon>Insecta</taxon>
        <taxon>Pterygota</taxon>
        <taxon>Neoptera</taxon>
        <taxon>Endopterygota</taxon>
        <taxon>Hymenoptera</taxon>
        <taxon>Apocrita</taxon>
        <taxon>Ichneumonoidea</taxon>
        <taxon>Braconidae</taxon>
        <taxon>Euphorinae</taxon>
        <taxon>Microctonus</taxon>
    </lineage>
</organism>
<dbReference type="EMBL" id="JAQQBS010001424">
    <property type="protein sequence ID" value="KAK0158974.1"/>
    <property type="molecule type" value="Genomic_DNA"/>
</dbReference>
<feature type="region of interest" description="Disordered" evidence="2">
    <location>
        <begin position="155"/>
        <end position="176"/>
    </location>
</feature>
<dbReference type="Proteomes" id="UP001168990">
    <property type="component" value="Unassembled WGS sequence"/>
</dbReference>
<keyword evidence="1" id="KW-0175">Coiled coil</keyword>
<evidence type="ECO:0000256" key="2">
    <source>
        <dbReference type="SAM" id="MobiDB-lite"/>
    </source>
</evidence>
<accession>A0AA39C7G4</accession>
<reference evidence="3" key="2">
    <citation type="submission" date="2023-03" db="EMBL/GenBank/DDBJ databases">
        <authorList>
            <person name="Inwood S.N."/>
            <person name="Skelly J.G."/>
            <person name="Guhlin J."/>
            <person name="Harrop T.W.R."/>
            <person name="Goldson S.G."/>
            <person name="Dearden P.K."/>
        </authorList>
    </citation>
    <scope>NUCLEOTIDE SEQUENCE</scope>
    <source>
        <strain evidence="3">Irish</strain>
        <tissue evidence="3">Whole body</tissue>
    </source>
</reference>
<keyword evidence="4" id="KW-1185">Reference proteome</keyword>